<sequence length="267" mass="29496">MDGPMLLSKDRMELAMNDEEENNYCLTLRRLAATNEFSRKSGAKWIIRCHGCHEPLSRMMAFKGQLLYTMGNAWHRQHFRCIRCHCRVGPDGREFRACRTDRSVPLCIDCHMEENHPKCAGCGKALREKCARALNKQWHRCCLVCTKCHSPFPNLEFYVLNGKPYDTDCFYLTKYGSLLTPVSQGTSFSSENVSVPFDQVFGNMPSGAGVDPIVMNILAKANGPAPSQEITSGKEGSASTASSGTSIADTKVETSSSSAAKTKSTTT</sequence>
<keyword evidence="3 4" id="KW-0440">LIM domain</keyword>
<reference evidence="7 8" key="1">
    <citation type="submission" date="2014-11" db="EMBL/GenBank/DDBJ databases">
        <title>Genetic blueprint of the zoonotic pathogen Toxocara canis.</title>
        <authorList>
            <person name="Zhu X.-Q."/>
            <person name="Korhonen P.K."/>
            <person name="Cai H."/>
            <person name="Young N.D."/>
            <person name="Nejsum P."/>
            <person name="von Samson-Himmelstjerna G."/>
            <person name="Boag P.R."/>
            <person name="Tan P."/>
            <person name="Li Q."/>
            <person name="Min J."/>
            <person name="Yang Y."/>
            <person name="Wang X."/>
            <person name="Fang X."/>
            <person name="Hall R.S."/>
            <person name="Hofmann A."/>
            <person name="Sternberg P.W."/>
            <person name="Jex A.R."/>
            <person name="Gasser R.B."/>
        </authorList>
    </citation>
    <scope>NUCLEOTIDE SEQUENCE [LARGE SCALE GENOMIC DNA]</scope>
    <source>
        <strain evidence="7">PN_DK_2014</strain>
    </source>
</reference>
<dbReference type="PANTHER" id="PTHR24214:SF38">
    <property type="entry name" value="PDZ AND LIM DOMAIN PROTEIN ZASP-RELATED"/>
    <property type="match status" value="1"/>
</dbReference>
<name>A0A0B2VEE8_TOXCA</name>
<keyword evidence="8" id="KW-1185">Reference proteome</keyword>
<evidence type="ECO:0000259" key="6">
    <source>
        <dbReference type="PROSITE" id="PS50023"/>
    </source>
</evidence>
<evidence type="ECO:0000256" key="3">
    <source>
        <dbReference type="ARBA" id="ARBA00023038"/>
    </source>
</evidence>
<dbReference type="SUPFAM" id="SSF48695">
    <property type="entry name" value="Multiheme cytochromes"/>
    <property type="match status" value="1"/>
</dbReference>
<dbReference type="EMBL" id="JPKZ01001924">
    <property type="protein sequence ID" value="KHN79380.1"/>
    <property type="molecule type" value="Genomic_DNA"/>
</dbReference>
<dbReference type="Gene3D" id="2.10.110.10">
    <property type="entry name" value="Cysteine Rich Protein"/>
    <property type="match status" value="2"/>
</dbReference>
<dbReference type="PROSITE" id="PS50023">
    <property type="entry name" value="LIM_DOMAIN_2"/>
    <property type="match status" value="1"/>
</dbReference>
<dbReference type="GO" id="GO:0031941">
    <property type="term" value="C:filamentous actin"/>
    <property type="evidence" value="ECO:0007669"/>
    <property type="project" value="TreeGrafter"/>
</dbReference>
<accession>A0A0B2VEE8</accession>
<proteinExistence type="predicted"/>
<evidence type="ECO:0000256" key="5">
    <source>
        <dbReference type="SAM" id="MobiDB-lite"/>
    </source>
</evidence>
<dbReference type="Proteomes" id="UP000031036">
    <property type="component" value="Unassembled WGS sequence"/>
</dbReference>
<dbReference type="InterPro" id="IPR036280">
    <property type="entry name" value="Multihaem_cyt_sf"/>
</dbReference>
<evidence type="ECO:0000256" key="4">
    <source>
        <dbReference type="PROSITE-ProRule" id="PRU00125"/>
    </source>
</evidence>
<dbReference type="GO" id="GO:0046872">
    <property type="term" value="F:metal ion binding"/>
    <property type="evidence" value="ECO:0007669"/>
    <property type="project" value="UniProtKB-KW"/>
</dbReference>
<gene>
    <name evidence="7" type="primary">Pxn</name>
    <name evidence="7" type="ORF">Tcan_03075</name>
</gene>
<dbReference type="Pfam" id="PF00412">
    <property type="entry name" value="LIM"/>
    <property type="match status" value="1"/>
</dbReference>
<dbReference type="PROSITE" id="PS00478">
    <property type="entry name" value="LIM_DOMAIN_1"/>
    <property type="match status" value="1"/>
</dbReference>
<comment type="caution">
    <text evidence="7">The sequence shown here is derived from an EMBL/GenBank/DDBJ whole genome shotgun (WGS) entry which is preliminary data.</text>
</comment>
<dbReference type="GO" id="GO:0001725">
    <property type="term" value="C:stress fiber"/>
    <property type="evidence" value="ECO:0007669"/>
    <property type="project" value="TreeGrafter"/>
</dbReference>
<dbReference type="OrthoDB" id="1112565at2759"/>
<evidence type="ECO:0000313" key="8">
    <source>
        <dbReference type="Proteomes" id="UP000031036"/>
    </source>
</evidence>
<dbReference type="GO" id="GO:0051371">
    <property type="term" value="F:muscle alpha-actinin binding"/>
    <property type="evidence" value="ECO:0007669"/>
    <property type="project" value="TreeGrafter"/>
</dbReference>
<dbReference type="SMART" id="SM00132">
    <property type="entry name" value="LIM"/>
    <property type="match status" value="2"/>
</dbReference>
<keyword evidence="2 4" id="KW-0862">Zinc</keyword>
<feature type="domain" description="LIM zinc-binding" evidence="6">
    <location>
        <begin position="117"/>
        <end position="177"/>
    </location>
</feature>
<protein>
    <submittedName>
        <fullName evidence="7">Paxillin</fullName>
    </submittedName>
</protein>
<evidence type="ECO:0000256" key="2">
    <source>
        <dbReference type="ARBA" id="ARBA00022833"/>
    </source>
</evidence>
<dbReference type="PANTHER" id="PTHR24214">
    <property type="entry name" value="PDZ AND LIM DOMAIN PROTEIN ZASP"/>
    <property type="match status" value="1"/>
</dbReference>
<dbReference type="GO" id="GO:0003779">
    <property type="term" value="F:actin binding"/>
    <property type="evidence" value="ECO:0007669"/>
    <property type="project" value="TreeGrafter"/>
</dbReference>
<dbReference type="STRING" id="6265.A0A0B2VEE8"/>
<dbReference type="SUPFAM" id="SSF57716">
    <property type="entry name" value="Glucocorticoid receptor-like (DNA-binding domain)"/>
    <property type="match status" value="1"/>
</dbReference>
<evidence type="ECO:0000256" key="1">
    <source>
        <dbReference type="ARBA" id="ARBA00022723"/>
    </source>
</evidence>
<organism evidence="7 8">
    <name type="scientific">Toxocara canis</name>
    <name type="common">Canine roundworm</name>
    <dbReference type="NCBI Taxonomy" id="6265"/>
    <lineage>
        <taxon>Eukaryota</taxon>
        <taxon>Metazoa</taxon>
        <taxon>Ecdysozoa</taxon>
        <taxon>Nematoda</taxon>
        <taxon>Chromadorea</taxon>
        <taxon>Rhabditida</taxon>
        <taxon>Spirurina</taxon>
        <taxon>Ascaridomorpha</taxon>
        <taxon>Ascaridoidea</taxon>
        <taxon>Toxocaridae</taxon>
        <taxon>Toxocara</taxon>
    </lineage>
</organism>
<feature type="region of interest" description="Disordered" evidence="5">
    <location>
        <begin position="223"/>
        <end position="267"/>
    </location>
</feature>
<dbReference type="AlphaFoldDB" id="A0A0B2VEE8"/>
<dbReference type="InterPro" id="IPR050604">
    <property type="entry name" value="PDZ-LIM_domain"/>
</dbReference>
<dbReference type="CDD" id="cd08368">
    <property type="entry name" value="LIM"/>
    <property type="match status" value="1"/>
</dbReference>
<feature type="compositionally biased region" description="Low complexity" evidence="5">
    <location>
        <begin position="231"/>
        <end position="267"/>
    </location>
</feature>
<dbReference type="InterPro" id="IPR001781">
    <property type="entry name" value="Znf_LIM"/>
</dbReference>
<dbReference type="GO" id="GO:0005912">
    <property type="term" value="C:adherens junction"/>
    <property type="evidence" value="ECO:0007669"/>
    <property type="project" value="TreeGrafter"/>
</dbReference>
<dbReference type="GO" id="GO:0030036">
    <property type="term" value="P:actin cytoskeleton organization"/>
    <property type="evidence" value="ECO:0007669"/>
    <property type="project" value="TreeGrafter"/>
</dbReference>
<dbReference type="GO" id="GO:0061061">
    <property type="term" value="P:muscle structure development"/>
    <property type="evidence" value="ECO:0007669"/>
    <property type="project" value="TreeGrafter"/>
</dbReference>
<evidence type="ECO:0000313" key="7">
    <source>
        <dbReference type="EMBL" id="KHN79380.1"/>
    </source>
</evidence>
<keyword evidence="1 4" id="KW-0479">Metal-binding</keyword>